<gene>
    <name evidence="2" type="ORF">SAMN05444366_1795</name>
</gene>
<dbReference type="STRING" id="29534.SAMN05444366_1795"/>
<proteinExistence type="predicted"/>
<protein>
    <submittedName>
        <fullName evidence="2">Phosphonoacetate hydrolase</fullName>
    </submittedName>
</protein>
<sequence length="210" mass="23692">MQAKAIISNFASLKQTEIMSIERELNKRSGSKCELCGAEENLKIYQVLPTKKGGLDESILACSTCIDQIENPDNVDLNHWRCLNDSMWNENVAVQVVAWRMLSRMRAAEWPQELLDMMYLDEDTLAWAQATGEGEDDENKLVHRDSNGVILEHGDSVVLIKDLKVKGSSMVAKQGTAVRNIRLDHENAEYIEGKVDGQQIVIITQYVKKI</sequence>
<feature type="domain" description="PhnA protein N-terminal proteobacterial" evidence="1">
    <location>
        <begin position="24"/>
        <end position="70"/>
    </location>
</feature>
<dbReference type="InterPro" id="IPR013991">
    <property type="entry name" value="PhnaA_N_proteobac"/>
</dbReference>
<evidence type="ECO:0000259" key="1">
    <source>
        <dbReference type="SMART" id="SM00782"/>
    </source>
</evidence>
<organism evidence="2 3">
    <name type="scientific">Flavobacterium saccharophilum</name>
    <dbReference type="NCBI Taxonomy" id="29534"/>
    <lineage>
        <taxon>Bacteria</taxon>
        <taxon>Pseudomonadati</taxon>
        <taxon>Bacteroidota</taxon>
        <taxon>Flavobacteriia</taxon>
        <taxon>Flavobacteriales</taxon>
        <taxon>Flavobacteriaceae</taxon>
        <taxon>Flavobacterium</taxon>
    </lineage>
</organism>
<dbReference type="PANTHER" id="PTHR30305">
    <property type="entry name" value="PROTEIN YJDM-RELATED"/>
    <property type="match status" value="1"/>
</dbReference>
<accession>A0A1M7E0W3</accession>
<evidence type="ECO:0000313" key="3">
    <source>
        <dbReference type="Proteomes" id="UP000184121"/>
    </source>
</evidence>
<evidence type="ECO:0000313" key="2">
    <source>
        <dbReference type="EMBL" id="SHL85392.1"/>
    </source>
</evidence>
<dbReference type="SMART" id="SM00782">
    <property type="entry name" value="PhnA_Zn_Ribbon"/>
    <property type="match status" value="1"/>
</dbReference>
<keyword evidence="3" id="KW-1185">Reference proteome</keyword>
<dbReference type="Pfam" id="PF03831">
    <property type="entry name" value="YjdM"/>
    <property type="match status" value="1"/>
</dbReference>
<dbReference type="SUPFAM" id="SSF82057">
    <property type="entry name" value="Prokaryotic SH3-related domain"/>
    <property type="match status" value="1"/>
</dbReference>
<dbReference type="Proteomes" id="UP000184121">
    <property type="component" value="Unassembled WGS sequence"/>
</dbReference>
<dbReference type="GO" id="GO:0016787">
    <property type="term" value="F:hydrolase activity"/>
    <property type="evidence" value="ECO:0007669"/>
    <property type="project" value="UniProtKB-KW"/>
</dbReference>
<name>A0A1M7E0W3_9FLAO</name>
<dbReference type="Gene3D" id="2.30.30.40">
    <property type="entry name" value="SH3 Domains"/>
    <property type="match status" value="1"/>
</dbReference>
<dbReference type="AlphaFoldDB" id="A0A1M7E0W3"/>
<keyword evidence="2" id="KW-0378">Hydrolase</keyword>
<dbReference type="EMBL" id="FRBY01000002">
    <property type="protein sequence ID" value="SHL85392.1"/>
    <property type="molecule type" value="Genomic_DNA"/>
</dbReference>
<dbReference type="InterPro" id="IPR013988">
    <property type="entry name" value="YjdM_C"/>
</dbReference>
<dbReference type="PANTHER" id="PTHR30305:SF3">
    <property type="entry name" value="PROTEIN YJDM"/>
    <property type="match status" value="1"/>
</dbReference>
<reference evidence="3" key="1">
    <citation type="submission" date="2016-11" db="EMBL/GenBank/DDBJ databases">
        <authorList>
            <person name="Varghese N."/>
            <person name="Submissions S."/>
        </authorList>
    </citation>
    <scope>NUCLEOTIDE SEQUENCE [LARGE SCALE GENOMIC DNA]</scope>
    <source>
        <strain evidence="3">DSM 1811</strain>
    </source>
</reference>